<evidence type="ECO:0000256" key="1">
    <source>
        <dbReference type="ARBA" id="ARBA00004191"/>
    </source>
</evidence>
<accession>A0ABS7TX91</accession>
<dbReference type="SUPFAM" id="SSF52058">
    <property type="entry name" value="L domain-like"/>
    <property type="match status" value="1"/>
</dbReference>
<comment type="subcellular location">
    <subcellularLocation>
        <location evidence="1">Secreted</location>
        <location evidence="1">Cell wall</location>
    </subcellularLocation>
</comment>
<evidence type="ECO:0000256" key="2">
    <source>
        <dbReference type="ARBA" id="ARBA00022512"/>
    </source>
</evidence>
<dbReference type="InterPro" id="IPR051648">
    <property type="entry name" value="CWI-Assembly_Regulator"/>
</dbReference>
<evidence type="ECO:0000256" key="4">
    <source>
        <dbReference type="ARBA" id="ARBA00022729"/>
    </source>
</evidence>
<evidence type="ECO:0000256" key="5">
    <source>
        <dbReference type="ARBA" id="ARBA00023180"/>
    </source>
</evidence>
<dbReference type="PANTHER" id="PTHR31018:SF3">
    <property type="entry name" value="RECEPTOR PROTEIN-TYROSINE KINASE"/>
    <property type="match status" value="1"/>
</dbReference>
<dbReference type="EMBL" id="JAIRAU010000035">
    <property type="protein sequence ID" value="MBZ5712757.1"/>
    <property type="molecule type" value="Genomic_DNA"/>
</dbReference>
<protein>
    <recommendedName>
        <fullName evidence="8">Receptor L-domain domain-containing protein</fullName>
    </recommendedName>
</protein>
<keyword evidence="7" id="KW-1185">Reference proteome</keyword>
<keyword evidence="4" id="KW-0732">Signal</keyword>
<dbReference type="RefSeq" id="WP_224194512.1">
    <property type="nucleotide sequence ID" value="NZ_JAIRAU010000035.1"/>
</dbReference>
<organism evidence="6 7">
    <name type="scientific">Nannocystis pusilla</name>
    <dbReference type="NCBI Taxonomy" id="889268"/>
    <lineage>
        <taxon>Bacteria</taxon>
        <taxon>Pseudomonadati</taxon>
        <taxon>Myxococcota</taxon>
        <taxon>Polyangia</taxon>
        <taxon>Nannocystales</taxon>
        <taxon>Nannocystaceae</taxon>
        <taxon>Nannocystis</taxon>
    </lineage>
</organism>
<reference evidence="6" key="1">
    <citation type="submission" date="2021-08" db="EMBL/GenBank/DDBJ databases">
        <authorList>
            <person name="Stevens D.C."/>
        </authorList>
    </citation>
    <scope>NUCLEOTIDE SEQUENCE</scope>
    <source>
        <strain evidence="6">DSM 53165</strain>
    </source>
</reference>
<keyword evidence="3" id="KW-0964">Secreted</keyword>
<dbReference type="Proteomes" id="UP001139031">
    <property type="component" value="Unassembled WGS sequence"/>
</dbReference>
<name>A0ABS7TX91_9BACT</name>
<evidence type="ECO:0000313" key="6">
    <source>
        <dbReference type="EMBL" id="MBZ5712757.1"/>
    </source>
</evidence>
<keyword evidence="5" id="KW-0325">Glycoprotein</keyword>
<evidence type="ECO:0008006" key="8">
    <source>
        <dbReference type="Google" id="ProtNLM"/>
    </source>
</evidence>
<dbReference type="PANTHER" id="PTHR31018">
    <property type="entry name" value="SPORULATION-SPECIFIC PROTEIN-RELATED"/>
    <property type="match status" value="1"/>
</dbReference>
<evidence type="ECO:0000313" key="7">
    <source>
        <dbReference type="Proteomes" id="UP001139031"/>
    </source>
</evidence>
<dbReference type="InterPro" id="IPR036941">
    <property type="entry name" value="Rcpt_L-dom_sf"/>
</dbReference>
<dbReference type="Gene3D" id="3.80.20.20">
    <property type="entry name" value="Receptor L-domain"/>
    <property type="match status" value="1"/>
</dbReference>
<evidence type="ECO:0000256" key="3">
    <source>
        <dbReference type="ARBA" id="ARBA00022525"/>
    </source>
</evidence>
<gene>
    <name evidence="6" type="ORF">K7C98_26235</name>
</gene>
<keyword evidence="2" id="KW-0134">Cell wall</keyword>
<sequence>MRETTPHVLAARHPLARGGLRAGLRCVAAAIAWSSLACSGRTTDSMGTSDTTAADPSCGRVWQGSYDETTPDLLVGHSEVTGSVSLCCSEAEDLRPWQCLQRIDGSLRLLWNDSLTTLAGLEQLSHVGYDLQLLDPLTDISALGGLTSIGHDLEIGSPALASLHGLEGIARVEGDLRIAGVAPLRDLQGLNALEEVVGSFRVYGDDSLVNMSGVDSLRRVGAFEATHDRAMTNLDGLEGVAHFGEHFELYDNASLIDIAGALGGKVDRDARIQIFGNPLLPACEAEKLADSLEPPDYTGYRAVFDNLGTCP</sequence>
<proteinExistence type="predicted"/>
<comment type="caution">
    <text evidence="6">The sequence shown here is derived from an EMBL/GenBank/DDBJ whole genome shotgun (WGS) entry which is preliminary data.</text>
</comment>